<gene>
    <name evidence="1" type="ordered locus">Turpa_3305</name>
</gene>
<dbReference type="STRING" id="869212.Turpa_3305"/>
<dbReference type="Proteomes" id="UP000006048">
    <property type="component" value="Chromosome"/>
</dbReference>
<name>I4B9I6_TURPD</name>
<organism evidence="1 2">
    <name type="scientific">Turneriella parva (strain ATCC BAA-1111 / DSM 21527 / NCTC 11395 / H)</name>
    <name type="common">Leptospira parva</name>
    <dbReference type="NCBI Taxonomy" id="869212"/>
    <lineage>
        <taxon>Bacteria</taxon>
        <taxon>Pseudomonadati</taxon>
        <taxon>Spirochaetota</taxon>
        <taxon>Spirochaetia</taxon>
        <taxon>Leptospirales</taxon>
        <taxon>Leptospiraceae</taxon>
        <taxon>Turneriella</taxon>
    </lineage>
</organism>
<proteinExistence type="predicted"/>
<protein>
    <submittedName>
        <fullName evidence="1">Uncharacterized protein</fullName>
    </submittedName>
</protein>
<accession>I4B9I6</accession>
<dbReference type="AlphaFoldDB" id="I4B9I6"/>
<evidence type="ECO:0000313" key="1">
    <source>
        <dbReference type="EMBL" id="AFM13943.1"/>
    </source>
</evidence>
<dbReference type="KEGG" id="tpx:Turpa_3305"/>
<reference evidence="1 2" key="1">
    <citation type="submission" date="2012-06" db="EMBL/GenBank/DDBJ databases">
        <title>The complete chromosome of genome of Turneriella parva DSM 21527.</title>
        <authorList>
            <consortium name="US DOE Joint Genome Institute (JGI-PGF)"/>
            <person name="Lucas S."/>
            <person name="Han J."/>
            <person name="Lapidus A."/>
            <person name="Bruce D."/>
            <person name="Goodwin L."/>
            <person name="Pitluck S."/>
            <person name="Peters L."/>
            <person name="Kyrpides N."/>
            <person name="Mavromatis K."/>
            <person name="Ivanova N."/>
            <person name="Mikhailova N."/>
            <person name="Chertkov O."/>
            <person name="Detter J.C."/>
            <person name="Tapia R."/>
            <person name="Han C."/>
            <person name="Land M."/>
            <person name="Hauser L."/>
            <person name="Markowitz V."/>
            <person name="Cheng J.-F."/>
            <person name="Hugenholtz P."/>
            <person name="Woyke T."/>
            <person name="Wu D."/>
            <person name="Gronow S."/>
            <person name="Wellnitz S."/>
            <person name="Brambilla E."/>
            <person name="Klenk H.-P."/>
            <person name="Eisen J.A."/>
        </authorList>
    </citation>
    <scope>NUCLEOTIDE SEQUENCE [LARGE SCALE GENOMIC DNA]</scope>
    <source>
        <strain evidence="2">ATCC BAA-1111 / DSM 21527 / NCTC 11395 / H</strain>
    </source>
</reference>
<sequence>MSRLKRLGICLKALELCLQLTGTHTVNSCHRLWAHKRWPASALVAPAGNGAREDQEAKPKRRGTAYNKIYPLRSLRCRGSSRARVCAAKIADGAQAGRLLLRAAASRSDHIDGA</sequence>
<keyword evidence="2" id="KW-1185">Reference proteome</keyword>
<dbReference type="HOGENOM" id="CLU_2120070_0_0_12"/>
<dbReference type="EMBL" id="CP002959">
    <property type="protein sequence ID" value="AFM13943.1"/>
    <property type="molecule type" value="Genomic_DNA"/>
</dbReference>
<evidence type="ECO:0000313" key="2">
    <source>
        <dbReference type="Proteomes" id="UP000006048"/>
    </source>
</evidence>